<organism evidence="1">
    <name type="scientific">marine sediment metagenome</name>
    <dbReference type="NCBI Taxonomy" id="412755"/>
    <lineage>
        <taxon>unclassified sequences</taxon>
        <taxon>metagenomes</taxon>
        <taxon>ecological metagenomes</taxon>
    </lineage>
</organism>
<gene>
    <name evidence="1" type="ORF">LCGC14_0273120</name>
</gene>
<comment type="caution">
    <text evidence="1">The sequence shown here is derived from an EMBL/GenBank/DDBJ whole genome shotgun (WGS) entry which is preliminary data.</text>
</comment>
<protein>
    <submittedName>
        <fullName evidence="1">Uncharacterized protein</fullName>
    </submittedName>
</protein>
<dbReference type="AlphaFoldDB" id="A0A0F9WIW3"/>
<name>A0A0F9WIW3_9ZZZZ</name>
<dbReference type="EMBL" id="LAZR01000153">
    <property type="protein sequence ID" value="KKN85901.1"/>
    <property type="molecule type" value="Genomic_DNA"/>
</dbReference>
<evidence type="ECO:0000313" key="1">
    <source>
        <dbReference type="EMBL" id="KKN85901.1"/>
    </source>
</evidence>
<accession>A0A0F9WIW3</accession>
<sequence length="68" mass="7251">MIILEPGHAVRFKAHDYVQSEGSREILTVDCIHHDALGVTRGALNTTPVDISAGSRLERVASGVNDGP</sequence>
<proteinExistence type="predicted"/>
<reference evidence="1" key="1">
    <citation type="journal article" date="2015" name="Nature">
        <title>Complex archaea that bridge the gap between prokaryotes and eukaryotes.</title>
        <authorList>
            <person name="Spang A."/>
            <person name="Saw J.H."/>
            <person name="Jorgensen S.L."/>
            <person name="Zaremba-Niedzwiedzka K."/>
            <person name="Martijn J."/>
            <person name="Lind A.E."/>
            <person name="van Eijk R."/>
            <person name="Schleper C."/>
            <person name="Guy L."/>
            <person name="Ettema T.J."/>
        </authorList>
    </citation>
    <scope>NUCLEOTIDE SEQUENCE</scope>
</reference>